<dbReference type="Proteomes" id="UP001321506">
    <property type="component" value="Unassembled WGS sequence"/>
</dbReference>
<dbReference type="InterPro" id="IPR010982">
    <property type="entry name" value="Lambda_DNA-bd_dom_sf"/>
</dbReference>
<dbReference type="InterPro" id="IPR028082">
    <property type="entry name" value="Peripla_BP_I"/>
</dbReference>
<keyword evidence="1" id="KW-0805">Transcription regulation</keyword>
<dbReference type="Gene3D" id="1.10.260.40">
    <property type="entry name" value="lambda repressor-like DNA-binding domains"/>
    <property type="match status" value="1"/>
</dbReference>
<dbReference type="SUPFAM" id="SSF53822">
    <property type="entry name" value="Periplasmic binding protein-like I"/>
    <property type="match status" value="1"/>
</dbReference>
<dbReference type="RefSeq" id="WP_281488231.1">
    <property type="nucleotide sequence ID" value="NZ_CP159582.1"/>
</dbReference>
<sequence length="337" mass="36204">MTPRPPTIVDLAKSLGLSKTTVAAALSGTGRVSAVTRERVQAAARAAGYIANPAARSLRMRHGGALGLYVPSDIRDMEFYMGFAFGAVDAAGRHGYDLTLLTTVPTEANPWRAYRGVIVIDALRDDPMLQSLTDSDVPLVVAGELDEEARRHTTGVIAIEHAEESYRALDALASLSSHHPAMIGAELRDETSWTSQVLAGYLRWAADHRVAPVHQTLPPFATNEELQHAVDAVLSDPSVDAILFGWQDAAERARLILSQPQYASRSLRIGAYASRPNAKALSTFDVTLNLEPHGFGFASVELLLATDSGDQQPVMARYDPTLSTAAEPSPVMRIPAG</sequence>
<dbReference type="AlphaFoldDB" id="A0AAW6T411"/>
<evidence type="ECO:0000313" key="5">
    <source>
        <dbReference type="EMBL" id="MDI2098437.1"/>
    </source>
</evidence>
<evidence type="ECO:0000256" key="1">
    <source>
        <dbReference type="ARBA" id="ARBA00023015"/>
    </source>
</evidence>
<organism evidence="5 6">
    <name type="scientific">Ruicaihuangia caeni</name>
    <dbReference type="NCBI Taxonomy" id="3042517"/>
    <lineage>
        <taxon>Bacteria</taxon>
        <taxon>Bacillati</taxon>
        <taxon>Actinomycetota</taxon>
        <taxon>Actinomycetes</taxon>
        <taxon>Micrococcales</taxon>
        <taxon>Microbacteriaceae</taxon>
        <taxon>Ruicaihuangia</taxon>
    </lineage>
</organism>
<keyword evidence="3" id="KW-0804">Transcription</keyword>
<dbReference type="GO" id="GO:0000976">
    <property type="term" value="F:transcription cis-regulatory region binding"/>
    <property type="evidence" value="ECO:0007669"/>
    <property type="project" value="TreeGrafter"/>
</dbReference>
<proteinExistence type="predicted"/>
<dbReference type="GO" id="GO:0003700">
    <property type="term" value="F:DNA-binding transcription factor activity"/>
    <property type="evidence" value="ECO:0007669"/>
    <property type="project" value="TreeGrafter"/>
</dbReference>
<dbReference type="Gene3D" id="3.40.50.2300">
    <property type="match status" value="2"/>
</dbReference>
<comment type="caution">
    <text evidence="5">The sequence shown here is derived from an EMBL/GenBank/DDBJ whole genome shotgun (WGS) entry which is preliminary data.</text>
</comment>
<reference evidence="5 6" key="1">
    <citation type="submission" date="2023-04" db="EMBL/GenBank/DDBJ databases">
        <title>Klugiella caeni sp. nov. isolated from the sludge of biochemical tank.</title>
        <authorList>
            <person name="Geng K."/>
        </authorList>
    </citation>
    <scope>NUCLEOTIDE SEQUENCE [LARGE SCALE GENOMIC DNA]</scope>
    <source>
        <strain evidence="5 6">YN-L-19</strain>
    </source>
</reference>
<evidence type="ECO:0000313" key="6">
    <source>
        <dbReference type="Proteomes" id="UP001321506"/>
    </source>
</evidence>
<name>A0AAW6T411_9MICO</name>
<evidence type="ECO:0000256" key="2">
    <source>
        <dbReference type="ARBA" id="ARBA00023125"/>
    </source>
</evidence>
<dbReference type="SUPFAM" id="SSF47413">
    <property type="entry name" value="lambda repressor-like DNA-binding domains"/>
    <property type="match status" value="1"/>
</dbReference>
<gene>
    <name evidence="5" type="ORF">QF206_05590</name>
</gene>
<dbReference type="SMART" id="SM00354">
    <property type="entry name" value="HTH_LACI"/>
    <property type="match status" value="1"/>
</dbReference>
<dbReference type="InterPro" id="IPR000843">
    <property type="entry name" value="HTH_LacI"/>
</dbReference>
<dbReference type="PROSITE" id="PS50932">
    <property type="entry name" value="HTH_LACI_2"/>
    <property type="match status" value="1"/>
</dbReference>
<dbReference type="CDD" id="cd01392">
    <property type="entry name" value="HTH_LacI"/>
    <property type="match status" value="1"/>
</dbReference>
<evidence type="ECO:0000256" key="3">
    <source>
        <dbReference type="ARBA" id="ARBA00023163"/>
    </source>
</evidence>
<keyword evidence="6" id="KW-1185">Reference proteome</keyword>
<feature type="domain" description="HTH lacI-type" evidence="4">
    <location>
        <begin position="6"/>
        <end position="60"/>
    </location>
</feature>
<accession>A0AAW6T411</accession>
<protein>
    <submittedName>
        <fullName evidence="5">LacI family DNA-binding transcriptional regulator</fullName>
    </submittedName>
</protein>
<dbReference type="PANTHER" id="PTHR30146">
    <property type="entry name" value="LACI-RELATED TRANSCRIPTIONAL REPRESSOR"/>
    <property type="match status" value="1"/>
</dbReference>
<keyword evidence="2 5" id="KW-0238">DNA-binding</keyword>
<dbReference type="Pfam" id="PF00356">
    <property type="entry name" value="LacI"/>
    <property type="match status" value="1"/>
</dbReference>
<evidence type="ECO:0000259" key="4">
    <source>
        <dbReference type="PROSITE" id="PS50932"/>
    </source>
</evidence>
<dbReference type="PANTHER" id="PTHR30146:SF109">
    <property type="entry name" value="HTH-TYPE TRANSCRIPTIONAL REGULATOR GALS"/>
    <property type="match status" value="1"/>
</dbReference>
<dbReference type="EMBL" id="JASATX010000002">
    <property type="protein sequence ID" value="MDI2098437.1"/>
    <property type="molecule type" value="Genomic_DNA"/>
</dbReference>